<proteinExistence type="predicted"/>
<keyword evidence="2" id="KW-1185">Reference proteome</keyword>
<gene>
    <name evidence="1" type="ORF">E4L96_09975</name>
</gene>
<name>A0A4Y9SDK2_9BURK</name>
<comment type="caution">
    <text evidence="1">The sequence shown here is derived from an EMBL/GenBank/DDBJ whole genome shotgun (WGS) entry which is preliminary data.</text>
</comment>
<evidence type="ECO:0000313" key="1">
    <source>
        <dbReference type="EMBL" id="TFW20819.1"/>
    </source>
</evidence>
<dbReference type="OrthoDB" id="9150053at2"/>
<evidence type="ECO:0008006" key="3">
    <source>
        <dbReference type="Google" id="ProtNLM"/>
    </source>
</evidence>
<protein>
    <recommendedName>
        <fullName evidence="3">DUF1444 family protein</fullName>
    </recommendedName>
</protein>
<organism evidence="1 2">
    <name type="scientific">Zemynaea arenosa</name>
    <dbReference type="NCBI Taxonomy" id="2561931"/>
    <lineage>
        <taxon>Bacteria</taxon>
        <taxon>Pseudomonadati</taxon>
        <taxon>Pseudomonadota</taxon>
        <taxon>Betaproteobacteria</taxon>
        <taxon>Burkholderiales</taxon>
        <taxon>Oxalobacteraceae</taxon>
        <taxon>Telluria group</taxon>
        <taxon>Zemynaea</taxon>
    </lineage>
</organism>
<reference evidence="1 2" key="1">
    <citation type="submission" date="2019-03" db="EMBL/GenBank/DDBJ databases">
        <title>Draft Genome Sequence of Massilia arenosa sp. nov., a Novel Massilia Species Isolated from a Sandy-loam Maize Soil.</title>
        <authorList>
            <person name="Raths R."/>
            <person name="Peta V."/>
            <person name="Bucking H."/>
        </authorList>
    </citation>
    <scope>NUCLEOTIDE SEQUENCE [LARGE SCALE GENOMIC DNA]</scope>
    <source>
        <strain evidence="1 2">MC02</strain>
    </source>
</reference>
<sequence length="282" mass="30580">MNQIRLLFGVCAGLSLPDSFAQTIPLEPVPFTEYVAQATRREIGDTPVVVQGPLRLSIGELNAKLDRVLSFCQATTAACDTEITQFAKAVAQILKQQHAPIDKSAVQLTVRSAEYVKHAQEVLGPEGPGLQRKPLAEGLMVLAVLDTPRAVRPLDNRDLGKLRLQQDQLFELGAKNVAAGLKPLSEAAKPAGSGQIGYLGPNFLEPARVALIDQWEWLARAQNGQLVIAIPTTDMVIYVSESTPTALDALRTLSRKLGAQSQNPLAPNTLLRWTPPGWETVR</sequence>
<dbReference type="AlphaFoldDB" id="A0A4Y9SDK2"/>
<dbReference type="EMBL" id="SPVF01000128">
    <property type="protein sequence ID" value="TFW20819.1"/>
    <property type="molecule type" value="Genomic_DNA"/>
</dbReference>
<dbReference type="Proteomes" id="UP000298438">
    <property type="component" value="Unassembled WGS sequence"/>
</dbReference>
<evidence type="ECO:0000313" key="2">
    <source>
        <dbReference type="Proteomes" id="UP000298438"/>
    </source>
</evidence>
<accession>A0A4Y9SDK2</accession>
<dbReference type="RefSeq" id="WP_135207063.1">
    <property type="nucleotide sequence ID" value="NZ_SPVF01000128.1"/>
</dbReference>